<reference evidence="7 8" key="1">
    <citation type="submission" date="2018-08" db="EMBL/GenBank/DDBJ databases">
        <title>Recombination of ecologically and evolutionarily significant loci maintains genetic cohesion in the Pseudomonas syringae species complex.</title>
        <authorList>
            <person name="Dillon M."/>
            <person name="Thakur S."/>
            <person name="Almeida R.N.D."/>
            <person name="Weir B.S."/>
            <person name="Guttman D.S."/>
        </authorList>
    </citation>
    <scope>NUCLEOTIDE SEQUENCE [LARGE SCALE GENOMIC DNA]</scope>
    <source>
        <strain evidence="7 8">ICMP 535</strain>
    </source>
</reference>
<dbReference type="InterPro" id="IPR011010">
    <property type="entry name" value="DNA_brk_join_enz"/>
</dbReference>
<evidence type="ECO:0000256" key="1">
    <source>
        <dbReference type="ARBA" id="ARBA00008857"/>
    </source>
</evidence>
<dbReference type="PANTHER" id="PTHR30349:SF41">
    <property type="entry name" value="INTEGRASE_RECOMBINASE PROTEIN MJ0367-RELATED"/>
    <property type="match status" value="1"/>
</dbReference>
<dbReference type="PROSITE" id="PS51898">
    <property type="entry name" value="TYR_RECOMBINASE"/>
    <property type="match status" value="1"/>
</dbReference>
<dbReference type="CDD" id="cd00796">
    <property type="entry name" value="INT_Rci_Hp1_C"/>
    <property type="match status" value="1"/>
</dbReference>
<dbReference type="InterPro" id="IPR002104">
    <property type="entry name" value="Integrase_catalytic"/>
</dbReference>
<comment type="similarity">
    <text evidence="1">Belongs to the 'phage' integrase family.</text>
</comment>
<dbReference type="EMBL" id="RBRD01000234">
    <property type="protein sequence ID" value="RMQ33889.1"/>
    <property type="molecule type" value="Genomic_DNA"/>
</dbReference>
<accession>A0A3M4UXW2</accession>
<dbReference type="SUPFAM" id="SSF56349">
    <property type="entry name" value="DNA breaking-rejoining enzymes"/>
    <property type="match status" value="1"/>
</dbReference>
<name>A0A3M4UXW2_PSEA0</name>
<dbReference type="InterPro" id="IPR018247">
    <property type="entry name" value="EF_Hand_1_Ca_BS"/>
</dbReference>
<evidence type="ECO:0000256" key="3">
    <source>
        <dbReference type="ARBA" id="ARBA00023125"/>
    </source>
</evidence>
<evidence type="ECO:0000313" key="8">
    <source>
        <dbReference type="Proteomes" id="UP000279553"/>
    </source>
</evidence>
<dbReference type="RefSeq" id="WP_122389979.1">
    <property type="nucleotide sequence ID" value="NZ_RBRD01000234.1"/>
</dbReference>
<dbReference type="PANTHER" id="PTHR30349">
    <property type="entry name" value="PHAGE INTEGRASE-RELATED"/>
    <property type="match status" value="1"/>
</dbReference>
<gene>
    <name evidence="7" type="ORF">ALQ05_00943</name>
</gene>
<proteinExistence type="inferred from homology"/>
<keyword evidence="3" id="KW-0238">DNA-binding</keyword>
<protein>
    <submittedName>
        <fullName evidence="7">Site-specific recombinase, resolvase protein</fullName>
    </submittedName>
</protein>
<evidence type="ECO:0000313" key="7">
    <source>
        <dbReference type="EMBL" id="RMQ33889.1"/>
    </source>
</evidence>
<feature type="domain" description="Tyr recombinase" evidence="6">
    <location>
        <begin position="150"/>
        <end position="318"/>
    </location>
</feature>
<evidence type="ECO:0000259" key="6">
    <source>
        <dbReference type="PROSITE" id="PS51898"/>
    </source>
</evidence>
<evidence type="ECO:0000256" key="2">
    <source>
        <dbReference type="ARBA" id="ARBA00022908"/>
    </source>
</evidence>
<dbReference type="Pfam" id="PF00589">
    <property type="entry name" value="Phage_integrase"/>
    <property type="match status" value="1"/>
</dbReference>
<organism evidence="7 8">
    <name type="scientific">Pseudomonas amygdali pv. mori</name>
    <dbReference type="NCBI Taxonomy" id="34065"/>
    <lineage>
        <taxon>Bacteria</taxon>
        <taxon>Pseudomonadati</taxon>
        <taxon>Pseudomonadota</taxon>
        <taxon>Gammaproteobacteria</taxon>
        <taxon>Pseudomonadales</taxon>
        <taxon>Pseudomonadaceae</taxon>
        <taxon>Pseudomonas</taxon>
        <taxon>Pseudomonas amygdali</taxon>
    </lineage>
</organism>
<dbReference type="Gene3D" id="1.10.443.10">
    <property type="entry name" value="Intergrase catalytic core"/>
    <property type="match status" value="1"/>
</dbReference>
<keyword evidence="4" id="KW-0233">DNA recombination</keyword>
<feature type="region of interest" description="Disordered" evidence="5">
    <location>
        <begin position="1"/>
        <end position="25"/>
    </location>
</feature>
<sequence>MANIRSLPSGNWNAQVRLKGKPPQSKTFSTQAEAQAWADKLEAVIKDHKHHTIFTLGMAYCDSHLKGKGSYTHAVQIVEQLAHAFPQSIHDITPKLVNDFKLKRLQTVKPATCRIQLAFLSRFFKYAKRGLLIDIPNPVCDITLPKPDKSSDKVISAGELRQLLNKLSPTMALIVELAYETAMRRSEILKLTVNCLHLEERIADVVDGKNGTRSVPLTLRAIELLEEAQRLAVAEHIPRGRLFSVAPHSVSQAIRRARTAANLDSNVRLHQLRHTRITNVAKRGFNNAQIMIVSGHRDTRSVARYSHLNAKDVLHLID</sequence>
<dbReference type="GO" id="GO:0015074">
    <property type="term" value="P:DNA integration"/>
    <property type="evidence" value="ECO:0007669"/>
    <property type="project" value="UniProtKB-KW"/>
</dbReference>
<evidence type="ECO:0000256" key="4">
    <source>
        <dbReference type="ARBA" id="ARBA00023172"/>
    </source>
</evidence>
<feature type="compositionally biased region" description="Polar residues" evidence="5">
    <location>
        <begin position="1"/>
        <end position="14"/>
    </location>
</feature>
<dbReference type="GO" id="GO:0003677">
    <property type="term" value="F:DNA binding"/>
    <property type="evidence" value="ECO:0007669"/>
    <property type="project" value="UniProtKB-KW"/>
</dbReference>
<comment type="caution">
    <text evidence="7">The sequence shown here is derived from an EMBL/GenBank/DDBJ whole genome shotgun (WGS) entry which is preliminary data.</text>
</comment>
<dbReference type="AlphaFoldDB" id="A0A3M4UXW2"/>
<dbReference type="InterPro" id="IPR013762">
    <property type="entry name" value="Integrase-like_cat_sf"/>
</dbReference>
<dbReference type="InterPro" id="IPR050090">
    <property type="entry name" value="Tyrosine_recombinase_XerCD"/>
</dbReference>
<dbReference type="PROSITE" id="PS00018">
    <property type="entry name" value="EF_HAND_1"/>
    <property type="match status" value="1"/>
</dbReference>
<keyword evidence="2" id="KW-0229">DNA integration</keyword>
<dbReference type="Proteomes" id="UP000279553">
    <property type="component" value="Unassembled WGS sequence"/>
</dbReference>
<evidence type="ECO:0000256" key="5">
    <source>
        <dbReference type="SAM" id="MobiDB-lite"/>
    </source>
</evidence>
<dbReference type="GO" id="GO:0006310">
    <property type="term" value="P:DNA recombination"/>
    <property type="evidence" value="ECO:0007669"/>
    <property type="project" value="UniProtKB-KW"/>
</dbReference>